<dbReference type="PANTHER" id="PTHR43157">
    <property type="entry name" value="PHOSPHATIDYLINOSITOL-GLYCAN BIOSYNTHESIS CLASS F PROTEIN-RELATED"/>
    <property type="match status" value="1"/>
</dbReference>
<accession>X1C4D2</accession>
<name>X1C4D2_9ZZZZ</name>
<gene>
    <name evidence="2" type="ORF">S01H4_42425</name>
</gene>
<dbReference type="EMBL" id="BART01023294">
    <property type="protein sequence ID" value="GAG91263.1"/>
    <property type="molecule type" value="Genomic_DNA"/>
</dbReference>
<evidence type="ECO:0000256" key="1">
    <source>
        <dbReference type="ARBA" id="ARBA00023002"/>
    </source>
</evidence>
<proteinExistence type="predicted"/>
<dbReference type="SUPFAM" id="SSF51735">
    <property type="entry name" value="NAD(P)-binding Rossmann-fold domains"/>
    <property type="match status" value="1"/>
</dbReference>
<comment type="caution">
    <text evidence="2">The sequence shown here is derived from an EMBL/GenBank/DDBJ whole genome shotgun (WGS) entry which is preliminary data.</text>
</comment>
<keyword evidence="1" id="KW-0560">Oxidoreductase</keyword>
<sequence>MENNQASMHGKVCLVTGGTSGIGEVTARELARKGAEVVITARSQEKLSTSIDKLKSQSGSDRVSGLVADLSAQEEVRSLAAQFKSQYDRLDVLVNNAGAIYFRRYLSVDGIEMNFAGNHLAYFLLTNLLLETMISSSPSRIINVSSSSHIGQVIDFDDLECQNNYQIMQAYGKS</sequence>
<dbReference type="InterPro" id="IPR002347">
    <property type="entry name" value="SDR_fam"/>
</dbReference>
<dbReference type="PANTHER" id="PTHR43157:SF31">
    <property type="entry name" value="PHOSPHATIDYLINOSITOL-GLYCAN BIOSYNTHESIS CLASS F PROTEIN"/>
    <property type="match status" value="1"/>
</dbReference>
<dbReference type="GO" id="GO:0016491">
    <property type="term" value="F:oxidoreductase activity"/>
    <property type="evidence" value="ECO:0007669"/>
    <property type="project" value="UniProtKB-KW"/>
</dbReference>
<feature type="non-terminal residue" evidence="2">
    <location>
        <position position="174"/>
    </location>
</feature>
<dbReference type="AlphaFoldDB" id="X1C4D2"/>
<evidence type="ECO:0000313" key="2">
    <source>
        <dbReference type="EMBL" id="GAG91263.1"/>
    </source>
</evidence>
<organism evidence="2">
    <name type="scientific">marine sediment metagenome</name>
    <dbReference type="NCBI Taxonomy" id="412755"/>
    <lineage>
        <taxon>unclassified sequences</taxon>
        <taxon>metagenomes</taxon>
        <taxon>ecological metagenomes</taxon>
    </lineage>
</organism>
<reference evidence="2" key="1">
    <citation type="journal article" date="2014" name="Front. Microbiol.">
        <title>High frequency of phylogenetically diverse reductive dehalogenase-homologous genes in deep subseafloor sedimentary metagenomes.</title>
        <authorList>
            <person name="Kawai M."/>
            <person name="Futagami T."/>
            <person name="Toyoda A."/>
            <person name="Takaki Y."/>
            <person name="Nishi S."/>
            <person name="Hori S."/>
            <person name="Arai W."/>
            <person name="Tsubouchi T."/>
            <person name="Morono Y."/>
            <person name="Uchiyama I."/>
            <person name="Ito T."/>
            <person name="Fujiyama A."/>
            <person name="Inagaki F."/>
            <person name="Takami H."/>
        </authorList>
    </citation>
    <scope>NUCLEOTIDE SEQUENCE</scope>
    <source>
        <strain evidence="2">Expedition CK06-06</strain>
    </source>
</reference>
<dbReference type="Pfam" id="PF00106">
    <property type="entry name" value="adh_short"/>
    <property type="match status" value="1"/>
</dbReference>
<dbReference type="InterPro" id="IPR036291">
    <property type="entry name" value="NAD(P)-bd_dom_sf"/>
</dbReference>
<evidence type="ECO:0008006" key="3">
    <source>
        <dbReference type="Google" id="ProtNLM"/>
    </source>
</evidence>
<dbReference type="Gene3D" id="3.40.50.720">
    <property type="entry name" value="NAD(P)-binding Rossmann-like Domain"/>
    <property type="match status" value="1"/>
</dbReference>
<dbReference type="PRINTS" id="PR00081">
    <property type="entry name" value="GDHRDH"/>
</dbReference>
<protein>
    <recommendedName>
        <fullName evidence="3">Short-chain dehydrogenase/reductase SDR</fullName>
    </recommendedName>
</protein>